<sequence>MANLEFNSLFVGACAVFQPYRISDHSLAILRIPMNCEKKPRPYKFFNLLVHNSRFKEIVTNNWNTSVSGFWMFKVVKRLKLMKKPFQEEAAYLKAFNDALIEEERFLFQKAKIEWLKLGDANTAYFHKLVKSQSMRNQIDRITRLDGTIADGDQVPLPLSDEEAAFIIQEVLDQEIKEAVFSLGDNKAPGPDGYSAAFFKEAWDIISVDICKVVKEFFTNGTLLKEVNHTTIALILKVATPLRINDFRPISCYNVLFKCISKIISNRVKGSLADLVSLNQSAFVPGRRISDNILLTQELMHNYHLDRGPPRCAFKVDIQKAYDTVDWGFLKSILTGKRGLRQGGPMSPYLFTLVMKILTLMLNRRARTSNEFTYHRYCSNLNIINLCFADDLFFFAHGDVDSARVIMDSLDEFKNASGLTPSLPKSTAYFCNVLNYIKLGILNILPFEEGKLSEKYLGVPLIPSRIVYRDCSELMEKIKRRASVFILPSSLMHELEQVIRWFLWCQGEMKKGKAKDAWEMVCKKSLWVEWIHVYKLNGRSFWDIPLRGKMSWGWRKILQIRELVRPFLWSKIGNGNMISAWFDTWNEIGPISNVVSYRDIHRAGFSVHSKISDIINQGAWAWPSEWQVKYPILANIDVPTLSTATDGIVIRNLNNKEEDVSISAIWECIRPRSNEVEWFRVGVGQAEGIHRLFKKIKRNPDQIVEMIKSSVRLKLLTCTFKQTTNGQNLADLWKLPTSRIGMLHN</sequence>
<keyword evidence="2" id="KW-0548">Nucleotidyltransferase</keyword>
<keyword evidence="3" id="KW-1185">Reference proteome</keyword>
<dbReference type="CDD" id="cd01650">
    <property type="entry name" value="RT_nLTR_like"/>
    <property type="match status" value="1"/>
</dbReference>
<keyword evidence="2" id="KW-0695">RNA-directed DNA polymerase</keyword>
<name>A0ABQ5B6L1_9ASTR</name>
<dbReference type="EMBL" id="BQNB010012838">
    <property type="protein sequence ID" value="GJT08544.1"/>
    <property type="molecule type" value="Genomic_DNA"/>
</dbReference>
<dbReference type="InterPro" id="IPR043502">
    <property type="entry name" value="DNA/RNA_pol_sf"/>
</dbReference>
<organism evidence="2 3">
    <name type="scientific">Tanacetum coccineum</name>
    <dbReference type="NCBI Taxonomy" id="301880"/>
    <lineage>
        <taxon>Eukaryota</taxon>
        <taxon>Viridiplantae</taxon>
        <taxon>Streptophyta</taxon>
        <taxon>Embryophyta</taxon>
        <taxon>Tracheophyta</taxon>
        <taxon>Spermatophyta</taxon>
        <taxon>Magnoliopsida</taxon>
        <taxon>eudicotyledons</taxon>
        <taxon>Gunneridae</taxon>
        <taxon>Pentapetalae</taxon>
        <taxon>asterids</taxon>
        <taxon>campanulids</taxon>
        <taxon>Asterales</taxon>
        <taxon>Asteraceae</taxon>
        <taxon>Asteroideae</taxon>
        <taxon>Anthemideae</taxon>
        <taxon>Anthemidinae</taxon>
        <taxon>Tanacetum</taxon>
    </lineage>
</organism>
<feature type="domain" description="Reverse transcriptase" evidence="1">
    <location>
        <begin position="216"/>
        <end position="461"/>
    </location>
</feature>
<keyword evidence="2" id="KW-0808">Transferase</keyword>
<dbReference type="PROSITE" id="PS50878">
    <property type="entry name" value="RT_POL"/>
    <property type="match status" value="1"/>
</dbReference>
<accession>A0ABQ5B6L1</accession>
<dbReference type="PANTHER" id="PTHR33116">
    <property type="entry name" value="REVERSE TRANSCRIPTASE ZINC-BINDING DOMAIN-CONTAINING PROTEIN-RELATED-RELATED"/>
    <property type="match status" value="1"/>
</dbReference>
<evidence type="ECO:0000259" key="1">
    <source>
        <dbReference type="PROSITE" id="PS50878"/>
    </source>
</evidence>
<protein>
    <submittedName>
        <fullName evidence="2">RNA-directed DNA polymerase</fullName>
    </submittedName>
</protein>
<evidence type="ECO:0000313" key="2">
    <source>
        <dbReference type="EMBL" id="GJT08544.1"/>
    </source>
</evidence>
<comment type="caution">
    <text evidence="2">The sequence shown here is derived from an EMBL/GenBank/DDBJ whole genome shotgun (WGS) entry which is preliminary data.</text>
</comment>
<proteinExistence type="predicted"/>
<dbReference type="SUPFAM" id="SSF56672">
    <property type="entry name" value="DNA/RNA polymerases"/>
    <property type="match status" value="1"/>
</dbReference>
<reference evidence="2" key="1">
    <citation type="journal article" date="2022" name="Int. J. Mol. Sci.">
        <title>Draft Genome of Tanacetum Coccineum: Genomic Comparison of Closely Related Tanacetum-Family Plants.</title>
        <authorList>
            <person name="Yamashiro T."/>
            <person name="Shiraishi A."/>
            <person name="Nakayama K."/>
            <person name="Satake H."/>
        </authorList>
    </citation>
    <scope>NUCLEOTIDE SEQUENCE</scope>
</reference>
<reference evidence="2" key="2">
    <citation type="submission" date="2022-01" db="EMBL/GenBank/DDBJ databases">
        <authorList>
            <person name="Yamashiro T."/>
            <person name="Shiraishi A."/>
            <person name="Satake H."/>
            <person name="Nakayama K."/>
        </authorList>
    </citation>
    <scope>NUCLEOTIDE SEQUENCE</scope>
</reference>
<evidence type="ECO:0000313" key="3">
    <source>
        <dbReference type="Proteomes" id="UP001151760"/>
    </source>
</evidence>
<dbReference type="InterPro" id="IPR000477">
    <property type="entry name" value="RT_dom"/>
</dbReference>
<dbReference type="GO" id="GO:0003964">
    <property type="term" value="F:RNA-directed DNA polymerase activity"/>
    <property type="evidence" value="ECO:0007669"/>
    <property type="project" value="UniProtKB-KW"/>
</dbReference>
<dbReference type="PANTHER" id="PTHR33116:SF78">
    <property type="entry name" value="OS12G0587133 PROTEIN"/>
    <property type="match status" value="1"/>
</dbReference>
<dbReference type="Proteomes" id="UP001151760">
    <property type="component" value="Unassembled WGS sequence"/>
</dbReference>
<gene>
    <name evidence="2" type="ORF">Tco_0843006</name>
</gene>
<dbReference type="Pfam" id="PF00078">
    <property type="entry name" value="RVT_1"/>
    <property type="match status" value="1"/>
</dbReference>